<evidence type="ECO:0000256" key="1">
    <source>
        <dbReference type="SAM" id="Phobius"/>
    </source>
</evidence>
<name>A0A0L8GZ88_OCTBM</name>
<protein>
    <submittedName>
        <fullName evidence="2">Uncharacterized protein</fullName>
    </submittedName>
</protein>
<accession>A0A0L8GZ88</accession>
<organism evidence="2">
    <name type="scientific">Octopus bimaculoides</name>
    <name type="common">California two-spotted octopus</name>
    <dbReference type="NCBI Taxonomy" id="37653"/>
    <lineage>
        <taxon>Eukaryota</taxon>
        <taxon>Metazoa</taxon>
        <taxon>Spiralia</taxon>
        <taxon>Lophotrochozoa</taxon>
        <taxon>Mollusca</taxon>
        <taxon>Cephalopoda</taxon>
        <taxon>Coleoidea</taxon>
        <taxon>Octopodiformes</taxon>
        <taxon>Octopoda</taxon>
        <taxon>Incirrata</taxon>
        <taxon>Octopodidae</taxon>
        <taxon>Octopus</taxon>
    </lineage>
</organism>
<keyword evidence="1" id="KW-0472">Membrane</keyword>
<dbReference type="EMBL" id="KQ419829">
    <property type="protein sequence ID" value="KOF82247.1"/>
    <property type="molecule type" value="Genomic_DNA"/>
</dbReference>
<gene>
    <name evidence="2" type="ORF">OCBIM_22025510mg</name>
</gene>
<evidence type="ECO:0000313" key="2">
    <source>
        <dbReference type="EMBL" id="KOF82247.1"/>
    </source>
</evidence>
<reference evidence="2" key="1">
    <citation type="submission" date="2015-07" db="EMBL/GenBank/DDBJ databases">
        <title>MeaNS - Measles Nucleotide Surveillance Program.</title>
        <authorList>
            <person name="Tran T."/>
            <person name="Druce J."/>
        </authorList>
    </citation>
    <scope>NUCLEOTIDE SEQUENCE</scope>
    <source>
        <strain evidence="2">UCB-OBI-ISO-001</strain>
        <tissue evidence="2">Gonad</tissue>
    </source>
</reference>
<proteinExistence type="predicted"/>
<dbReference type="AlphaFoldDB" id="A0A0L8GZ88"/>
<sequence length="83" mass="9490">MRYILSVKIGGLFYCTRLMNWLVFSMRALLGVGTSISKMSSVILFIFLAHHVKAQISQYGRLCLKSRQETLKCSVQALFWVCP</sequence>
<keyword evidence="1" id="KW-0812">Transmembrane</keyword>
<keyword evidence="1" id="KW-1133">Transmembrane helix</keyword>
<feature type="transmembrane region" description="Helical" evidence="1">
    <location>
        <begin position="28"/>
        <end position="49"/>
    </location>
</feature>